<evidence type="ECO:0000313" key="2">
    <source>
        <dbReference type="Proteomes" id="UP001642409"/>
    </source>
</evidence>
<gene>
    <name evidence="1" type="ORF">HINF_LOCUS22356</name>
</gene>
<protein>
    <submittedName>
        <fullName evidence="1">Hypothetical_protein</fullName>
    </submittedName>
</protein>
<name>A0ABP1I7H3_9EUKA</name>
<accession>A0ABP1I7H3</accession>
<proteinExistence type="predicted"/>
<organism evidence="1 2">
    <name type="scientific">Hexamita inflata</name>
    <dbReference type="NCBI Taxonomy" id="28002"/>
    <lineage>
        <taxon>Eukaryota</taxon>
        <taxon>Metamonada</taxon>
        <taxon>Diplomonadida</taxon>
        <taxon>Hexamitidae</taxon>
        <taxon>Hexamitinae</taxon>
        <taxon>Hexamita</taxon>
    </lineage>
</organism>
<keyword evidence="2" id="KW-1185">Reference proteome</keyword>
<comment type="caution">
    <text evidence="1">The sequence shown here is derived from an EMBL/GenBank/DDBJ whole genome shotgun (WGS) entry which is preliminary data.</text>
</comment>
<reference evidence="1 2" key="1">
    <citation type="submission" date="2024-07" db="EMBL/GenBank/DDBJ databases">
        <authorList>
            <person name="Akdeniz Z."/>
        </authorList>
    </citation>
    <scope>NUCLEOTIDE SEQUENCE [LARGE SCALE GENOMIC DNA]</scope>
</reference>
<dbReference type="EMBL" id="CAXDID020000062">
    <property type="protein sequence ID" value="CAL6010978.1"/>
    <property type="molecule type" value="Genomic_DNA"/>
</dbReference>
<sequence length="221" mass="26469">MQNEQELVNCLSKLLQIKNSAKHVSFYVLMLPDHLHTRLFTEVALLLESTEIIVRDQFRLLTLKYFVNNSLCYLTENINTTYNLTENCPRTQSKESILFQNKFANCLQQTLNINTSDNKILCQNVLHYFNDNGSKQFWRKMGELIPEKTTVQLREYFQNSFRRFMHQEYLNKEDKVILLELIKQMKDKKPAQIADEFMDTVKDRNYFKRNVVMYIINMKKQ</sequence>
<dbReference type="Proteomes" id="UP001642409">
    <property type="component" value="Unassembled WGS sequence"/>
</dbReference>
<evidence type="ECO:0000313" key="1">
    <source>
        <dbReference type="EMBL" id="CAL6010978.1"/>
    </source>
</evidence>